<dbReference type="Pfam" id="PF04488">
    <property type="entry name" value="Gly_transf_sug"/>
    <property type="match status" value="1"/>
</dbReference>
<keyword evidence="2" id="KW-0472">Membrane</keyword>
<dbReference type="InterPro" id="IPR051706">
    <property type="entry name" value="Glycosyltransferase_domain"/>
</dbReference>
<dbReference type="InterPro" id="IPR020100">
    <property type="entry name" value="Glc-repressible_Grg1"/>
</dbReference>
<dbReference type="Pfam" id="PF11034">
    <property type="entry name" value="Grg1"/>
    <property type="match status" value="1"/>
</dbReference>
<accession>A0A815ZZI3</accession>
<reference evidence="3" key="1">
    <citation type="submission" date="2021-02" db="EMBL/GenBank/DDBJ databases">
        <authorList>
            <person name="Nowell W R."/>
        </authorList>
    </citation>
    <scope>NUCLEOTIDE SEQUENCE</scope>
</reference>
<comment type="caution">
    <text evidence="3">The sequence shown here is derived from an EMBL/GenBank/DDBJ whole genome shotgun (WGS) entry which is preliminary data.</text>
</comment>
<dbReference type="PANTHER" id="PTHR32385:SF15">
    <property type="entry name" value="INOSITOL PHOSPHOCERAMIDE MANNOSYLTRANSFERASE 1"/>
    <property type="match status" value="1"/>
</dbReference>
<dbReference type="SUPFAM" id="SSF53448">
    <property type="entry name" value="Nucleotide-diphospho-sugar transferases"/>
    <property type="match status" value="1"/>
</dbReference>
<evidence type="ECO:0000256" key="2">
    <source>
        <dbReference type="SAM" id="Phobius"/>
    </source>
</evidence>
<feature type="transmembrane region" description="Helical" evidence="2">
    <location>
        <begin position="268"/>
        <end position="285"/>
    </location>
</feature>
<dbReference type="InterPro" id="IPR029044">
    <property type="entry name" value="Nucleotide-diphossugar_trans"/>
</dbReference>
<evidence type="ECO:0000313" key="4">
    <source>
        <dbReference type="Proteomes" id="UP000663828"/>
    </source>
</evidence>
<protein>
    <recommendedName>
        <fullName evidence="5">Glycosyltransferase family 32 protein</fullName>
    </recommendedName>
</protein>
<dbReference type="EMBL" id="CAJNOR010006287">
    <property type="protein sequence ID" value="CAF1591086.1"/>
    <property type="molecule type" value="Genomic_DNA"/>
</dbReference>
<gene>
    <name evidence="3" type="ORF">XAT740_LOCUS46580</name>
</gene>
<dbReference type="InterPro" id="IPR007577">
    <property type="entry name" value="GlycoTrfase_DXD_sugar-bd_CS"/>
</dbReference>
<keyword evidence="4" id="KW-1185">Reference proteome</keyword>
<dbReference type="GO" id="GO:0051999">
    <property type="term" value="P:mannosyl-inositol phosphorylceramide biosynthetic process"/>
    <property type="evidence" value="ECO:0007669"/>
    <property type="project" value="TreeGrafter"/>
</dbReference>
<proteinExistence type="predicted"/>
<dbReference type="Gene3D" id="3.90.550.20">
    <property type="match status" value="1"/>
</dbReference>
<evidence type="ECO:0000256" key="1">
    <source>
        <dbReference type="ARBA" id="ARBA00022679"/>
    </source>
</evidence>
<dbReference type="PANTHER" id="PTHR32385">
    <property type="entry name" value="MANNOSYL PHOSPHORYLINOSITOL CERAMIDE SYNTHASE"/>
    <property type="match status" value="1"/>
</dbReference>
<feature type="transmembrane region" description="Helical" evidence="2">
    <location>
        <begin position="6"/>
        <end position="28"/>
    </location>
</feature>
<keyword evidence="2" id="KW-1133">Transmembrane helix</keyword>
<dbReference type="Proteomes" id="UP000663828">
    <property type="component" value="Unassembled WGS sequence"/>
</dbReference>
<evidence type="ECO:0008006" key="5">
    <source>
        <dbReference type="Google" id="ProtNLM"/>
    </source>
</evidence>
<keyword evidence="1" id="KW-0808">Transferase</keyword>
<name>A0A815ZZI3_ADIRI</name>
<evidence type="ECO:0000313" key="3">
    <source>
        <dbReference type="EMBL" id="CAF1591086.1"/>
    </source>
</evidence>
<sequence length="399" mass="45720">MSLISFTSVLTSLIILAILSTCLLWPWLHATYTWRTGTIKSFNELSNQSSTTQQVPRIIHQTYRHIDSIPLKWQVASNSCRHLHSNYEYKFWSDNQGRDVIEREFPSLLPTFDSYLYDIQRADVIRLVVLYLYGGIYIDFDIFCLKSLDSLLEYEFILPQTKPAGLSNDVIISKPRHPFLYQVLNNLPSANRYIISKYPTVMFSTGPMFLTQEASKYPNRSSLDTLSAELYGKYSYNSSRALFRHLKASSWHGSDALLIKWIYRWRNIFLLSFLVVVLYVIHTVQRRYSRTNKSTMEQREPCVYSPQIHSFLLYTILSSSSNITQHITMETIKNAANAVGDKINEVISGSSAECNKEKAKDSSNTAGERIGAGIDYVKDKAEEAGHAASKEVNKQKAMH</sequence>
<dbReference type="GO" id="GO:0000030">
    <property type="term" value="F:mannosyltransferase activity"/>
    <property type="evidence" value="ECO:0007669"/>
    <property type="project" value="TreeGrafter"/>
</dbReference>
<dbReference type="AlphaFoldDB" id="A0A815ZZI3"/>
<organism evidence="3 4">
    <name type="scientific">Adineta ricciae</name>
    <name type="common">Rotifer</name>
    <dbReference type="NCBI Taxonomy" id="249248"/>
    <lineage>
        <taxon>Eukaryota</taxon>
        <taxon>Metazoa</taxon>
        <taxon>Spiralia</taxon>
        <taxon>Gnathifera</taxon>
        <taxon>Rotifera</taxon>
        <taxon>Eurotatoria</taxon>
        <taxon>Bdelloidea</taxon>
        <taxon>Adinetida</taxon>
        <taxon>Adinetidae</taxon>
        <taxon>Adineta</taxon>
    </lineage>
</organism>
<keyword evidence="2" id="KW-0812">Transmembrane</keyword>
<dbReference type="GO" id="GO:0016020">
    <property type="term" value="C:membrane"/>
    <property type="evidence" value="ECO:0007669"/>
    <property type="project" value="GOC"/>
</dbReference>